<keyword evidence="3 4" id="KW-0472">Membrane</keyword>
<evidence type="ECO:0000313" key="6">
    <source>
        <dbReference type="Proteomes" id="UP000654370"/>
    </source>
</evidence>
<keyword evidence="4" id="KW-0406">Ion transport</keyword>
<accession>A0A8H7PII4</accession>
<dbReference type="Pfam" id="PF04145">
    <property type="entry name" value="Ctr"/>
    <property type="match status" value="2"/>
</dbReference>
<organism evidence="5 6">
    <name type="scientific">Mortierella isabellina</name>
    <name type="common">Filamentous fungus</name>
    <name type="synonym">Umbelopsis isabellina</name>
    <dbReference type="NCBI Taxonomy" id="91625"/>
    <lineage>
        <taxon>Eukaryota</taxon>
        <taxon>Fungi</taxon>
        <taxon>Fungi incertae sedis</taxon>
        <taxon>Mucoromycota</taxon>
        <taxon>Mucoromycotina</taxon>
        <taxon>Umbelopsidomycetes</taxon>
        <taxon>Umbelopsidales</taxon>
        <taxon>Umbelopsidaceae</taxon>
        <taxon>Umbelopsis</taxon>
    </lineage>
</organism>
<dbReference type="EMBL" id="JAEPQZ010000014">
    <property type="protein sequence ID" value="KAG2173881.1"/>
    <property type="molecule type" value="Genomic_DNA"/>
</dbReference>
<feature type="transmembrane region" description="Helical" evidence="4">
    <location>
        <begin position="194"/>
        <end position="214"/>
    </location>
</feature>
<gene>
    <name evidence="5" type="ORF">INT43_005301</name>
</gene>
<keyword evidence="4" id="KW-0186">Copper</keyword>
<sequence>MNTSVIATGLDSLCSQMPYMPGCTVRGICSNNSDVASQPWCNGVSLLADICVEDMPMMSGCANYNRLCSNVSVVAECKTRTMLPQLPTTKQAYQLVQDICASMSMADCDACIAPLGGGYPQCDILATYAKLCGSMPDMEQCGTYKMICVNTPSFPLCASSNGSELPPSMIMYFHQGIREYILFKNWVPQSEAQYAGAWFAIFFIAIFYQGLSVVRSNCEGYWLLKAAQESKGKFKLFGSHESTISYALMLVTMTFNVGLFFAVVTGLAIGAFFFGRHRTLGGLAEGGTKLDGCAACQ</sequence>
<feature type="transmembrane region" description="Helical" evidence="4">
    <location>
        <begin position="244"/>
        <end position="274"/>
    </location>
</feature>
<evidence type="ECO:0000256" key="3">
    <source>
        <dbReference type="ARBA" id="ARBA00023136"/>
    </source>
</evidence>
<dbReference type="Proteomes" id="UP000654370">
    <property type="component" value="Unassembled WGS sequence"/>
</dbReference>
<evidence type="ECO:0000313" key="5">
    <source>
        <dbReference type="EMBL" id="KAG2173881.1"/>
    </source>
</evidence>
<keyword evidence="1 4" id="KW-0812">Transmembrane</keyword>
<dbReference type="InterPro" id="IPR007274">
    <property type="entry name" value="Cop_transporter"/>
</dbReference>
<reference evidence="5" key="1">
    <citation type="submission" date="2020-12" db="EMBL/GenBank/DDBJ databases">
        <title>Metabolic potential, ecology and presence of endohyphal bacteria is reflected in genomic diversity of Mucoromycotina.</title>
        <authorList>
            <person name="Muszewska A."/>
            <person name="Okrasinska A."/>
            <person name="Steczkiewicz K."/>
            <person name="Drgas O."/>
            <person name="Orlowska M."/>
            <person name="Perlinska-Lenart U."/>
            <person name="Aleksandrzak-Piekarczyk T."/>
            <person name="Szatraj K."/>
            <person name="Zielenkiewicz U."/>
            <person name="Pilsyk S."/>
            <person name="Malc E."/>
            <person name="Mieczkowski P."/>
            <person name="Kruszewska J.S."/>
            <person name="Biernat P."/>
            <person name="Pawlowska J."/>
        </authorList>
    </citation>
    <scope>NUCLEOTIDE SEQUENCE</scope>
    <source>
        <strain evidence="5">WA0000067209</strain>
    </source>
</reference>
<keyword evidence="4" id="KW-0813">Transport</keyword>
<name>A0A8H7PII4_MORIS</name>
<dbReference type="AlphaFoldDB" id="A0A8H7PII4"/>
<dbReference type="GO" id="GO:0016020">
    <property type="term" value="C:membrane"/>
    <property type="evidence" value="ECO:0007669"/>
    <property type="project" value="UniProtKB-SubCell"/>
</dbReference>
<keyword evidence="6" id="KW-1185">Reference proteome</keyword>
<dbReference type="OrthoDB" id="73901at2759"/>
<comment type="similarity">
    <text evidence="4">Belongs to the copper transporter (Ctr) (TC 1.A.56) family. SLC31A subfamily.</text>
</comment>
<evidence type="ECO:0000256" key="1">
    <source>
        <dbReference type="ARBA" id="ARBA00022692"/>
    </source>
</evidence>
<comment type="caution">
    <text evidence="5">The sequence shown here is derived from an EMBL/GenBank/DDBJ whole genome shotgun (WGS) entry which is preliminary data.</text>
</comment>
<evidence type="ECO:0000256" key="2">
    <source>
        <dbReference type="ARBA" id="ARBA00022989"/>
    </source>
</evidence>
<dbReference type="GO" id="GO:0005375">
    <property type="term" value="F:copper ion transmembrane transporter activity"/>
    <property type="evidence" value="ECO:0007669"/>
    <property type="project" value="UniProtKB-UniRule"/>
</dbReference>
<keyword evidence="2 4" id="KW-1133">Transmembrane helix</keyword>
<proteinExistence type="inferred from homology"/>
<comment type="subcellular location">
    <subcellularLocation>
        <location evidence="4">Membrane</location>
        <topology evidence="4">Multi-pass membrane protein</topology>
    </subcellularLocation>
</comment>
<evidence type="ECO:0000256" key="4">
    <source>
        <dbReference type="RuleBase" id="RU367022"/>
    </source>
</evidence>
<protein>
    <recommendedName>
        <fullName evidence="4">Copper transport protein</fullName>
    </recommendedName>
</protein>
<dbReference type="PANTHER" id="PTHR12483">
    <property type="entry name" value="SOLUTE CARRIER FAMILY 31 COPPER TRANSPORTERS"/>
    <property type="match status" value="1"/>
</dbReference>
<keyword evidence="4" id="KW-0187">Copper transport</keyword>
<dbReference type="PANTHER" id="PTHR12483:SF119">
    <property type="entry name" value="COPPER TRANSPORT PROTEIN-RELATED"/>
    <property type="match status" value="1"/>
</dbReference>